<reference evidence="1" key="1">
    <citation type="submission" date="2020-11" db="EMBL/GenBank/DDBJ databases">
        <authorList>
            <consortium name="DOE Joint Genome Institute"/>
            <person name="Ahrendt S."/>
            <person name="Riley R."/>
            <person name="Andreopoulos W."/>
            <person name="Labutti K."/>
            <person name="Pangilinan J."/>
            <person name="Ruiz-Duenas F.J."/>
            <person name="Barrasa J.M."/>
            <person name="Sanchez-Garcia M."/>
            <person name="Camarero S."/>
            <person name="Miyauchi S."/>
            <person name="Serrano A."/>
            <person name="Linde D."/>
            <person name="Babiker R."/>
            <person name="Drula E."/>
            <person name="Ayuso-Fernandez I."/>
            <person name="Pacheco R."/>
            <person name="Padilla G."/>
            <person name="Ferreira P."/>
            <person name="Barriuso J."/>
            <person name="Kellner H."/>
            <person name="Castanera R."/>
            <person name="Alfaro M."/>
            <person name="Ramirez L."/>
            <person name="Pisabarro A.G."/>
            <person name="Kuo A."/>
            <person name="Tritt A."/>
            <person name="Lipzen A."/>
            <person name="He G."/>
            <person name="Yan M."/>
            <person name="Ng V."/>
            <person name="Cullen D."/>
            <person name="Martin F."/>
            <person name="Rosso M.-N."/>
            <person name="Henrissat B."/>
            <person name="Hibbett D."/>
            <person name="Martinez A.T."/>
            <person name="Grigoriev I.V."/>
        </authorList>
    </citation>
    <scope>NUCLEOTIDE SEQUENCE</scope>
    <source>
        <strain evidence="1">CBS 506.95</strain>
    </source>
</reference>
<gene>
    <name evidence="1" type="ORF">CPB83DRAFT_864693</name>
</gene>
<dbReference type="OrthoDB" id="2788229at2759"/>
<name>A0A9P6E4C8_9AGAR</name>
<sequence>MSLPTEIIDHILSFLQDDANSLHICAEASSLMNSLIERHLYAHIILLPRETADNYNNHHVGLNRLQLATLLKTHPHIAHYIKSIQAVVMPTDLRRWTSALRPSYPKRDKTELSKPPYLPSLKNLTLNLASSIRSREVKWNLLPSPLRAYLKRIIILPSMEDITIQGIQDFPLQVLNGCPKLNRLALDGGCCTNSRDEAALPSGQDERLERARVRHLQVRRGLTKMHEIASWFAQDPHDSAQGIPDLSHLHSLDFGLGIEEFTLFAQILNVCSRTLEDITLEIDKSFSTTYRAHRSLSNPAATNLASLHNSPDVPYSLPSLINIKNLHIYIRLVSRASKSQSDGRIQKREYESPVPFISRIIEEIYDKRTSFALKNITINLSLIRTDSQSPTLAEIDFTALANIPLPGSSIRSCLLCQAYLRPHVATLVISVETYGYIVGGRQLQTDVERNQSLRPLMNEGKVSVKFIEAGQ</sequence>
<dbReference type="CDD" id="cd09917">
    <property type="entry name" value="F-box_SF"/>
    <property type="match status" value="1"/>
</dbReference>
<evidence type="ECO:0000313" key="2">
    <source>
        <dbReference type="Proteomes" id="UP000807306"/>
    </source>
</evidence>
<accession>A0A9P6E4C8</accession>
<keyword evidence="2" id="KW-1185">Reference proteome</keyword>
<dbReference type="AlphaFoldDB" id="A0A9P6E4C8"/>
<dbReference type="EMBL" id="MU157953">
    <property type="protein sequence ID" value="KAF9522265.1"/>
    <property type="molecule type" value="Genomic_DNA"/>
</dbReference>
<comment type="caution">
    <text evidence="1">The sequence shown here is derived from an EMBL/GenBank/DDBJ whole genome shotgun (WGS) entry which is preliminary data.</text>
</comment>
<dbReference type="Proteomes" id="UP000807306">
    <property type="component" value="Unassembled WGS sequence"/>
</dbReference>
<organism evidence="1 2">
    <name type="scientific">Crepidotus variabilis</name>
    <dbReference type="NCBI Taxonomy" id="179855"/>
    <lineage>
        <taxon>Eukaryota</taxon>
        <taxon>Fungi</taxon>
        <taxon>Dikarya</taxon>
        <taxon>Basidiomycota</taxon>
        <taxon>Agaricomycotina</taxon>
        <taxon>Agaricomycetes</taxon>
        <taxon>Agaricomycetidae</taxon>
        <taxon>Agaricales</taxon>
        <taxon>Agaricineae</taxon>
        <taxon>Crepidotaceae</taxon>
        <taxon>Crepidotus</taxon>
    </lineage>
</organism>
<protein>
    <recommendedName>
        <fullName evidence="3">F-box domain-containing protein</fullName>
    </recommendedName>
</protein>
<evidence type="ECO:0008006" key="3">
    <source>
        <dbReference type="Google" id="ProtNLM"/>
    </source>
</evidence>
<evidence type="ECO:0000313" key="1">
    <source>
        <dbReference type="EMBL" id="KAF9522265.1"/>
    </source>
</evidence>
<proteinExistence type="predicted"/>